<sequence>MFVGDGEEDWLMIDRQGVAADWSKRGFGCDLWVDPPGQCWEDFVHRQDELLMLVEGELEVEIDGRQCRPAIGEELFIPAGAHHSVRNIGNVTAYWLYGYKG</sequence>
<gene>
    <name evidence="2" type="ORF">SAMN04487965_0838</name>
</gene>
<dbReference type="Gene3D" id="2.60.120.10">
    <property type="entry name" value="Jelly Rolls"/>
    <property type="match status" value="1"/>
</dbReference>
<dbReference type="EMBL" id="FQVA01000001">
    <property type="protein sequence ID" value="SHE87346.1"/>
    <property type="molecule type" value="Genomic_DNA"/>
</dbReference>
<dbReference type="InterPro" id="IPR014710">
    <property type="entry name" value="RmlC-like_jellyroll"/>
</dbReference>
<evidence type="ECO:0000313" key="2">
    <source>
        <dbReference type="EMBL" id="SHE87346.1"/>
    </source>
</evidence>
<proteinExistence type="predicted"/>
<organism evidence="2 3">
    <name type="scientific">Microbulbifer donghaiensis</name>
    <dbReference type="NCBI Taxonomy" id="494016"/>
    <lineage>
        <taxon>Bacteria</taxon>
        <taxon>Pseudomonadati</taxon>
        <taxon>Pseudomonadota</taxon>
        <taxon>Gammaproteobacteria</taxon>
        <taxon>Cellvibrionales</taxon>
        <taxon>Microbulbiferaceae</taxon>
        <taxon>Microbulbifer</taxon>
    </lineage>
</organism>
<dbReference type="Pfam" id="PF07883">
    <property type="entry name" value="Cupin_2"/>
    <property type="match status" value="1"/>
</dbReference>
<evidence type="ECO:0000313" key="3">
    <source>
        <dbReference type="Proteomes" id="UP000184170"/>
    </source>
</evidence>
<dbReference type="InterPro" id="IPR013096">
    <property type="entry name" value="Cupin_2"/>
</dbReference>
<keyword evidence="3" id="KW-1185">Reference proteome</keyword>
<protein>
    <submittedName>
        <fullName evidence="2">Cupin domain-containing protein</fullName>
    </submittedName>
</protein>
<evidence type="ECO:0000259" key="1">
    <source>
        <dbReference type="Pfam" id="PF07883"/>
    </source>
</evidence>
<dbReference type="InterPro" id="IPR011051">
    <property type="entry name" value="RmlC_Cupin_sf"/>
</dbReference>
<feature type="domain" description="Cupin type-2" evidence="1">
    <location>
        <begin position="33"/>
        <end position="96"/>
    </location>
</feature>
<name>A0A1M4X1H0_9GAMM</name>
<accession>A0A1M4X1H0</accession>
<dbReference type="AlphaFoldDB" id="A0A1M4X1H0"/>
<reference evidence="3" key="1">
    <citation type="submission" date="2016-11" db="EMBL/GenBank/DDBJ databases">
        <authorList>
            <person name="Varghese N."/>
            <person name="Submissions S."/>
        </authorList>
    </citation>
    <scope>NUCLEOTIDE SEQUENCE [LARGE SCALE GENOMIC DNA]</scope>
    <source>
        <strain evidence="3">CGMCC 1.7063</strain>
    </source>
</reference>
<dbReference type="Proteomes" id="UP000184170">
    <property type="component" value="Unassembled WGS sequence"/>
</dbReference>
<dbReference type="SUPFAM" id="SSF51182">
    <property type="entry name" value="RmlC-like cupins"/>
    <property type="match status" value="1"/>
</dbReference>
<dbReference type="STRING" id="494016.SAMN04487965_0838"/>